<keyword evidence="12" id="KW-1185">Reference proteome</keyword>
<dbReference type="InterPro" id="IPR058353">
    <property type="entry name" value="DUF8040"/>
</dbReference>
<feature type="compositionally biased region" description="Gly residues" evidence="8">
    <location>
        <begin position="99"/>
        <end position="130"/>
    </location>
</feature>
<evidence type="ECO:0000256" key="7">
    <source>
        <dbReference type="ARBA" id="ARBA00023242"/>
    </source>
</evidence>
<reference evidence="11 12" key="2">
    <citation type="submission" date="2024-10" db="EMBL/GenBank/DDBJ databases">
        <authorList>
            <person name="Ryan C."/>
        </authorList>
    </citation>
    <scope>NUCLEOTIDE SEQUENCE [LARGE SCALE GENOMIC DNA]</scope>
</reference>
<dbReference type="AlphaFoldDB" id="A0ABC9E4U8"/>
<dbReference type="InterPro" id="IPR045249">
    <property type="entry name" value="HARBI1-like"/>
</dbReference>
<dbReference type="PANTHER" id="PTHR22930:SF280">
    <property type="entry name" value="OS11G0202600 PROTEIN"/>
    <property type="match status" value="1"/>
</dbReference>
<proteinExistence type="inferred from homology"/>
<comment type="similarity">
    <text evidence="3">Belongs to the HARBI1 family.</text>
</comment>
<gene>
    <name evidence="11" type="ORF">URODEC1_LOCUS91152</name>
</gene>
<evidence type="ECO:0000313" key="12">
    <source>
        <dbReference type="Proteomes" id="UP001497457"/>
    </source>
</evidence>
<evidence type="ECO:0000313" key="11">
    <source>
        <dbReference type="EMBL" id="CAL5049712.1"/>
    </source>
</evidence>
<feature type="compositionally biased region" description="Polar residues" evidence="8">
    <location>
        <begin position="139"/>
        <end position="151"/>
    </location>
</feature>
<dbReference type="Proteomes" id="UP001497457">
    <property type="component" value="Chromosome 35b"/>
</dbReference>
<dbReference type="EMBL" id="OZ075145">
    <property type="protein sequence ID" value="CAL5049712.1"/>
    <property type="molecule type" value="Genomic_DNA"/>
</dbReference>
<evidence type="ECO:0000256" key="4">
    <source>
        <dbReference type="ARBA" id="ARBA00022722"/>
    </source>
</evidence>
<name>A0ABC9E4U8_9POAL</name>
<evidence type="ECO:0000256" key="5">
    <source>
        <dbReference type="ARBA" id="ARBA00022723"/>
    </source>
</evidence>
<dbReference type="Pfam" id="PF26138">
    <property type="entry name" value="DUF8040"/>
    <property type="match status" value="1"/>
</dbReference>
<evidence type="ECO:0008006" key="13">
    <source>
        <dbReference type="Google" id="ProtNLM"/>
    </source>
</evidence>
<evidence type="ECO:0000256" key="1">
    <source>
        <dbReference type="ARBA" id="ARBA00001968"/>
    </source>
</evidence>
<feature type="region of interest" description="Disordered" evidence="8">
    <location>
        <begin position="82"/>
        <end position="205"/>
    </location>
</feature>
<dbReference type="GO" id="GO:0016787">
    <property type="term" value="F:hydrolase activity"/>
    <property type="evidence" value="ECO:0007669"/>
    <property type="project" value="UniProtKB-KW"/>
</dbReference>
<dbReference type="InterPro" id="IPR027806">
    <property type="entry name" value="HARBI1_dom"/>
</dbReference>
<keyword evidence="6" id="KW-0378">Hydrolase</keyword>
<comment type="cofactor">
    <cofactor evidence="1">
        <name>a divalent metal cation</name>
        <dbReference type="ChEBI" id="CHEBI:60240"/>
    </cofactor>
</comment>
<dbReference type="Pfam" id="PF13359">
    <property type="entry name" value="DDE_Tnp_4"/>
    <property type="match status" value="1"/>
</dbReference>
<evidence type="ECO:0000256" key="3">
    <source>
        <dbReference type="ARBA" id="ARBA00006958"/>
    </source>
</evidence>
<comment type="subcellular location">
    <subcellularLocation>
        <location evidence="2">Nucleus</location>
    </subcellularLocation>
</comment>
<sequence length="657" mass="72565">MDPEAERDNDGLYWDSTPPTRNLGLDFFSQPPSFPIAGSHFDGRGTFPHRGADGVEVLDLNSEAADITNNMSYLDLLRSSPGGRAMEGDRSGDARGAVRGAGRGAGRSVGRAAGRGGVRAAGRGAGGGRGTARAVPALTSETGRAVSTLTREATDHDVSVPSPTAGRGRGRGRAASSRHPSTSVPQQFRPPRPAGGGLNTAGASDAAFDTGLQDQELASYPWSQNPYDEEADDDIQELDASMNPSSSGEDDESVETSSSSDDDAIKRKALSQLDFVQQFGAVACMFGMFYESAFMNKTKKLKTGLSGYEWVMTTLNDPTECYNMFRMSRELFLRLHDVLLSSYGLKSSKKMSSVESLALFLWIVGAPQSLRQGANRFERSIETISRKFEQVLDAVYRLSSDLVKPLDRQFRTVHPRLRNPSFSPHFDNCIGAMDGTHIKVVVPSSKLLQYVGRHGYSSQNVLAICDFDMRFTFAVAGWPGSTHDMRVFNDAINKYGDKFPHPPQGKFYLVDSGYPNRPGYLAPYKGTKYHVPEFQQGPRPRGKKEVFNYFHSSLRNVIERAFGILKMKWRILLDLPGYPLRKQNKIIHSCMAVHNFIRESKMRDQDFDMCDQDEEYIPMIMASSSRRSGAINHLGDEDVDMNAFRDSIANALFPNDE</sequence>
<dbReference type="GO" id="GO:0046872">
    <property type="term" value="F:metal ion binding"/>
    <property type="evidence" value="ECO:0007669"/>
    <property type="project" value="UniProtKB-KW"/>
</dbReference>
<evidence type="ECO:0000259" key="9">
    <source>
        <dbReference type="Pfam" id="PF13359"/>
    </source>
</evidence>
<evidence type="ECO:0000256" key="8">
    <source>
        <dbReference type="SAM" id="MobiDB-lite"/>
    </source>
</evidence>
<evidence type="ECO:0000256" key="6">
    <source>
        <dbReference type="ARBA" id="ARBA00022801"/>
    </source>
</evidence>
<protein>
    <recommendedName>
        <fullName evidence="13">Transposase</fullName>
    </recommendedName>
</protein>
<evidence type="ECO:0000256" key="2">
    <source>
        <dbReference type="ARBA" id="ARBA00004123"/>
    </source>
</evidence>
<feature type="region of interest" description="Disordered" evidence="8">
    <location>
        <begin position="239"/>
        <end position="263"/>
    </location>
</feature>
<dbReference type="PANTHER" id="PTHR22930">
    <property type="match status" value="1"/>
</dbReference>
<feature type="domain" description="DDE Tnp4" evidence="9">
    <location>
        <begin position="433"/>
        <end position="595"/>
    </location>
</feature>
<dbReference type="GO" id="GO:0004518">
    <property type="term" value="F:nuclease activity"/>
    <property type="evidence" value="ECO:0007669"/>
    <property type="project" value="UniProtKB-KW"/>
</dbReference>
<reference evidence="12" key="1">
    <citation type="submission" date="2024-06" db="EMBL/GenBank/DDBJ databases">
        <authorList>
            <person name="Ryan C."/>
        </authorList>
    </citation>
    <scope>NUCLEOTIDE SEQUENCE [LARGE SCALE GENOMIC DNA]</scope>
</reference>
<evidence type="ECO:0000259" key="10">
    <source>
        <dbReference type="Pfam" id="PF26138"/>
    </source>
</evidence>
<organism evidence="11 12">
    <name type="scientific">Urochloa decumbens</name>
    <dbReference type="NCBI Taxonomy" id="240449"/>
    <lineage>
        <taxon>Eukaryota</taxon>
        <taxon>Viridiplantae</taxon>
        <taxon>Streptophyta</taxon>
        <taxon>Embryophyta</taxon>
        <taxon>Tracheophyta</taxon>
        <taxon>Spermatophyta</taxon>
        <taxon>Magnoliopsida</taxon>
        <taxon>Liliopsida</taxon>
        <taxon>Poales</taxon>
        <taxon>Poaceae</taxon>
        <taxon>PACMAD clade</taxon>
        <taxon>Panicoideae</taxon>
        <taxon>Panicodae</taxon>
        <taxon>Paniceae</taxon>
        <taxon>Melinidinae</taxon>
        <taxon>Urochloa</taxon>
    </lineage>
</organism>
<accession>A0ABC9E4U8</accession>
<feature type="domain" description="DUF8040" evidence="10">
    <location>
        <begin position="305"/>
        <end position="396"/>
    </location>
</feature>
<keyword evidence="5" id="KW-0479">Metal-binding</keyword>
<dbReference type="GO" id="GO:0005634">
    <property type="term" value="C:nucleus"/>
    <property type="evidence" value="ECO:0007669"/>
    <property type="project" value="UniProtKB-SubCell"/>
</dbReference>
<keyword evidence="7" id="KW-0539">Nucleus</keyword>
<keyword evidence="4" id="KW-0540">Nuclease</keyword>